<dbReference type="EMBL" id="ADCP02000001">
    <property type="protein sequence ID" value="EFV43315.1"/>
    <property type="molecule type" value="Genomic_DNA"/>
</dbReference>
<keyword evidence="2" id="KW-0479">Metal-binding</keyword>
<dbReference type="InterPro" id="IPR007160">
    <property type="entry name" value="DUF362"/>
</dbReference>
<dbReference type="PANTHER" id="PTHR24960:SF79">
    <property type="entry name" value="PHOTOSYSTEM I IRON-SULFUR CENTER"/>
    <property type="match status" value="1"/>
</dbReference>
<evidence type="ECO:0000256" key="2">
    <source>
        <dbReference type="ARBA" id="ARBA00022723"/>
    </source>
</evidence>
<dbReference type="InterPro" id="IPR050157">
    <property type="entry name" value="PSI_iron-sulfur_center"/>
</dbReference>
<dbReference type="Pfam" id="PF04015">
    <property type="entry name" value="DUF362"/>
    <property type="match status" value="1"/>
</dbReference>
<evidence type="ECO:0000313" key="7">
    <source>
        <dbReference type="Proteomes" id="UP000006034"/>
    </source>
</evidence>
<dbReference type="eggNOG" id="COG2768">
    <property type="taxonomic scope" value="Bacteria"/>
</dbReference>
<keyword evidence="7" id="KW-1185">Reference proteome</keyword>
<dbReference type="PANTHER" id="PTHR24960">
    <property type="entry name" value="PHOTOSYSTEM I IRON-SULFUR CENTER-RELATED"/>
    <property type="match status" value="1"/>
</dbReference>
<keyword evidence="3" id="KW-0408">Iron</keyword>
<dbReference type="InterPro" id="IPR017896">
    <property type="entry name" value="4Fe4S_Fe-S-bd"/>
</dbReference>
<dbReference type="GO" id="GO:0046872">
    <property type="term" value="F:metal ion binding"/>
    <property type="evidence" value="ECO:0007669"/>
    <property type="project" value="UniProtKB-KW"/>
</dbReference>
<dbReference type="PROSITE" id="PS51379">
    <property type="entry name" value="4FE4S_FER_2"/>
    <property type="match status" value="2"/>
</dbReference>
<evidence type="ECO:0000259" key="5">
    <source>
        <dbReference type="PROSITE" id="PS51379"/>
    </source>
</evidence>
<accession>E5Y9C3</accession>
<reference evidence="6 7" key="1">
    <citation type="submission" date="2010-10" db="EMBL/GenBank/DDBJ databases">
        <authorList>
            <consortium name="The Broad Institute Genome Sequencing Platform"/>
            <person name="Ward D."/>
            <person name="Earl A."/>
            <person name="Feldgarden M."/>
            <person name="Young S.K."/>
            <person name="Gargeya S."/>
            <person name="Zeng Q."/>
            <person name="Alvarado L."/>
            <person name="Berlin A."/>
            <person name="Bochicchio J."/>
            <person name="Chapman S.B."/>
            <person name="Chen Z."/>
            <person name="Freedman E."/>
            <person name="Gellesch M."/>
            <person name="Goldberg J."/>
            <person name="Griggs A."/>
            <person name="Gujja S."/>
            <person name="Heilman E."/>
            <person name="Heiman D."/>
            <person name="Howarth C."/>
            <person name="Mehta T."/>
            <person name="Neiman D."/>
            <person name="Pearson M."/>
            <person name="Roberts A."/>
            <person name="Saif S."/>
            <person name="Shea T."/>
            <person name="Shenoy N."/>
            <person name="Sisk P."/>
            <person name="Stolte C."/>
            <person name="Sykes S."/>
            <person name="White J."/>
            <person name="Yandava C."/>
            <person name="Allen-Vercoe E."/>
            <person name="Sibley C."/>
            <person name="Ambrose C.E."/>
            <person name="Strauss J."/>
            <person name="Daigneault M."/>
            <person name="Haas B."/>
            <person name="Nusbaum C."/>
            <person name="Birren B."/>
        </authorList>
    </citation>
    <scope>NUCLEOTIDE SEQUENCE [LARGE SCALE GENOMIC DNA]</scope>
    <source>
        <strain evidence="6 7">3_1_6</strain>
    </source>
</reference>
<comment type="caution">
    <text evidence="6">The sequence shown here is derived from an EMBL/GenBank/DDBJ whole genome shotgun (WGS) entry which is preliminary data.</text>
</comment>
<evidence type="ECO:0000313" key="6">
    <source>
        <dbReference type="EMBL" id="EFV43315.1"/>
    </source>
</evidence>
<dbReference type="SUPFAM" id="SSF54862">
    <property type="entry name" value="4Fe-4S ferredoxins"/>
    <property type="match status" value="1"/>
</dbReference>
<dbReference type="GeneID" id="78084772"/>
<dbReference type="RefSeq" id="WP_005028962.1">
    <property type="nucleotide sequence ID" value="NZ_KE150238.1"/>
</dbReference>
<evidence type="ECO:0000256" key="3">
    <source>
        <dbReference type="ARBA" id="ARBA00023004"/>
    </source>
</evidence>
<proteinExistence type="predicted"/>
<feature type="domain" description="4Fe-4S ferredoxin-type" evidence="5">
    <location>
        <begin position="191"/>
        <end position="220"/>
    </location>
</feature>
<keyword evidence="1" id="KW-0004">4Fe-4S</keyword>
<dbReference type="PROSITE" id="PS00198">
    <property type="entry name" value="4FE4S_FER_1"/>
    <property type="match status" value="1"/>
</dbReference>
<evidence type="ECO:0000256" key="4">
    <source>
        <dbReference type="ARBA" id="ARBA00023014"/>
    </source>
</evidence>
<dbReference type="OrthoDB" id="9781559at2"/>
<dbReference type="AlphaFoldDB" id="E5Y9C3"/>
<reference evidence="6 7" key="2">
    <citation type="submission" date="2013-04" db="EMBL/GenBank/DDBJ databases">
        <title>The Genome Sequence of Bilophila wadsworthia 3_1_6.</title>
        <authorList>
            <consortium name="The Broad Institute Genomics Platform"/>
            <person name="Earl A."/>
            <person name="Ward D."/>
            <person name="Feldgarden M."/>
            <person name="Gevers D."/>
            <person name="Sibley C."/>
            <person name="Strauss J."/>
            <person name="Allen-Vercoe E."/>
            <person name="Walker B."/>
            <person name="Young S."/>
            <person name="Zeng Q."/>
            <person name="Gargeya S."/>
            <person name="Fitzgerald M."/>
            <person name="Haas B."/>
            <person name="Abouelleil A."/>
            <person name="Allen A.W."/>
            <person name="Alvarado L."/>
            <person name="Arachchi H.M."/>
            <person name="Berlin A.M."/>
            <person name="Chapman S.B."/>
            <person name="Gainer-Dewar J."/>
            <person name="Goldberg J."/>
            <person name="Griggs A."/>
            <person name="Gujja S."/>
            <person name="Hansen M."/>
            <person name="Howarth C."/>
            <person name="Imamovic A."/>
            <person name="Ireland A."/>
            <person name="Larimer J."/>
            <person name="McCowan C."/>
            <person name="Murphy C."/>
            <person name="Pearson M."/>
            <person name="Poon T.W."/>
            <person name="Priest M."/>
            <person name="Roberts A."/>
            <person name="Saif S."/>
            <person name="Shea T."/>
            <person name="Sisk P."/>
            <person name="Sykes S."/>
            <person name="Wortman J."/>
            <person name="Nusbaum C."/>
            <person name="Birren B."/>
        </authorList>
    </citation>
    <scope>NUCLEOTIDE SEQUENCE [LARGE SCALE GENOMIC DNA]</scope>
    <source>
        <strain evidence="6 7">3_1_6</strain>
    </source>
</reference>
<dbReference type="Proteomes" id="UP000006034">
    <property type="component" value="Unassembled WGS sequence"/>
</dbReference>
<dbReference type="Gene3D" id="3.30.70.20">
    <property type="match status" value="2"/>
</dbReference>
<feature type="domain" description="4Fe-4S ferredoxin-type" evidence="5">
    <location>
        <begin position="224"/>
        <end position="253"/>
    </location>
</feature>
<dbReference type="HOGENOM" id="CLU_046240_0_0_7"/>
<protein>
    <recommendedName>
        <fullName evidence="5">4Fe-4S ferredoxin-type domain-containing protein</fullName>
    </recommendedName>
</protein>
<dbReference type="InterPro" id="IPR017900">
    <property type="entry name" value="4Fe4S_Fe_S_CS"/>
</dbReference>
<gene>
    <name evidence="6" type="ORF">HMPREF0179_02838</name>
</gene>
<dbReference type="Pfam" id="PF12838">
    <property type="entry name" value="Fer4_7"/>
    <property type="match status" value="1"/>
</dbReference>
<name>E5Y9C3_BILW3</name>
<dbReference type="GO" id="GO:0051539">
    <property type="term" value="F:4 iron, 4 sulfur cluster binding"/>
    <property type="evidence" value="ECO:0007669"/>
    <property type="project" value="UniProtKB-KW"/>
</dbReference>
<evidence type="ECO:0000256" key="1">
    <source>
        <dbReference type="ARBA" id="ARBA00022485"/>
    </source>
</evidence>
<dbReference type="STRING" id="563192.HMPREF0179_02838"/>
<sequence>MSVPVYLAKLAVKNPSDHRLAKIKRLCDAVGLADKVKPLGTVGEDEVVAIKLHFGEAGNDTYLHPTFVRQVVDCVKATGARPFLTDTCTLYKSTRHNAVDHLETAYRHGFTPYVVDAPVIMADGVTSKCYEEVAVNLKHFASVKIAQAFLSANAMVVLSHFKGHAMGGFGGAIKNLAMGCAPQAGKIDQHGRNVVIYPKCIGCGQCVPLCPRSALSLEKAEKGRHAVIDKERCIGCYECVTACKQGAIGVDTPNEYSDFAERMAEYAYGAVKGKEGRICYLNFLLNVTPQCDCAGWSEPAIVPDLGILASEDPVALDTACFDLVKEAHSLIPLGEHGAHSCGYDKFSALHPNTRGWHQVEYAESIGMGSRDYELITV</sequence>
<organism evidence="6 7">
    <name type="scientific">Bilophila wadsworthia (strain 3_1_6)</name>
    <dbReference type="NCBI Taxonomy" id="563192"/>
    <lineage>
        <taxon>Bacteria</taxon>
        <taxon>Pseudomonadati</taxon>
        <taxon>Thermodesulfobacteriota</taxon>
        <taxon>Desulfovibrionia</taxon>
        <taxon>Desulfovibrionales</taxon>
        <taxon>Desulfovibrionaceae</taxon>
        <taxon>Bilophila</taxon>
    </lineage>
</organism>
<keyword evidence="4" id="KW-0411">Iron-sulfur</keyword>